<dbReference type="EMBL" id="JARQZJ010000099">
    <property type="protein sequence ID" value="KAK9886322.1"/>
    <property type="molecule type" value="Genomic_DNA"/>
</dbReference>
<dbReference type="InterPro" id="IPR011990">
    <property type="entry name" value="TPR-like_helical_dom_sf"/>
</dbReference>
<proteinExistence type="inferred from homology"/>
<dbReference type="InterPro" id="IPR050767">
    <property type="entry name" value="Sel1_AlgK"/>
</dbReference>
<accession>A0AAW1V214</accession>
<keyword evidence="3" id="KW-1185">Reference proteome</keyword>
<dbReference type="SMART" id="SM00671">
    <property type="entry name" value="SEL1"/>
    <property type="match status" value="9"/>
</dbReference>
<dbReference type="PANTHER" id="PTHR11102">
    <property type="entry name" value="SEL-1-LIKE PROTEIN"/>
    <property type="match status" value="1"/>
</dbReference>
<evidence type="ECO:0000313" key="3">
    <source>
        <dbReference type="Proteomes" id="UP001431783"/>
    </source>
</evidence>
<dbReference type="SUPFAM" id="SSF81901">
    <property type="entry name" value="HCP-like"/>
    <property type="match status" value="4"/>
</dbReference>
<dbReference type="AlphaFoldDB" id="A0AAW1V214"/>
<dbReference type="PANTHER" id="PTHR11102:SF160">
    <property type="entry name" value="ERAD-ASSOCIATED E3 UBIQUITIN-PROTEIN LIGASE COMPONENT HRD3"/>
    <property type="match status" value="1"/>
</dbReference>
<gene>
    <name evidence="2" type="ORF">WA026_015834</name>
</gene>
<comment type="similarity">
    <text evidence="1">Belongs to the sel-1 family.</text>
</comment>
<reference evidence="2 3" key="1">
    <citation type="submission" date="2023-03" db="EMBL/GenBank/DDBJ databases">
        <title>Genome insight into feeding habits of ladybird beetles.</title>
        <authorList>
            <person name="Li H.-S."/>
            <person name="Huang Y.-H."/>
            <person name="Pang H."/>
        </authorList>
    </citation>
    <scope>NUCLEOTIDE SEQUENCE [LARGE SCALE GENOMIC DNA]</scope>
    <source>
        <strain evidence="2">SYSU_2023b</strain>
        <tissue evidence="2">Whole body</tissue>
    </source>
</reference>
<dbReference type="Proteomes" id="UP001431783">
    <property type="component" value="Unassembled WGS sequence"/>
</dbReference>
<name>A0AAW1V214_9CUCU</name>
<dbReference type="InterPro" id="IPR006597">
    <property type="entry name" value="Sel1-like"/>
</dbReference>
<dbReference type="Gene3D" id="1.25.40.10">
    <property type="entry name" value="Tetratricopeptide repeat domain"/>
    <property type="match status" value="3"/>
</dbReference>
<dbReference type="Pfam" id="PF08238">
    <property type="entry name" value="Sel1"/>
    <property type="match status" value="8"/>
</dbReference>
<organism evidence="2 3">
    <name type="scientific">Henosepilachna vigintioctopunctata</name>
    <dbReference type="NCBI Taxonomy" id="420089"/>
    <lineage>
        <taxon>Eukaryota</taxon>
        <taxon>Metazoa</taxon>
        <taxon>Ecdysozoa</taxon>
        <taxon>Arthropoda</taxon>
        <taxon>Hexapoda</taxon>
        <taxon>Insecta</taxon>
        <taxon>Pterygota</taxon>
        <taxon>Neoptera</taxon>
        <taxon>Endopterygota</taxon>
        <taxon>Coleoptera</taxon>
        <taxon>Polyphaga</taxon>
        <taxon>Cucujiformia</taxon>
        <taxon>Coccinelloidea</taxon>
        <taxon>Coccinellidae</taxon>
        <taxon>Epilachninae</taxon>
        <taxon>Epilachnini</taxon>
        <taxon>Henosepilachna</taxon>
    </lineage>
</organism>
<evidence type="ECO:0000313" key="2">
    <source>
        <dbReference type="EMBL" id="KAK9886322.1"/>
    </source>
</evidence>
<comment type="caution">
    <text evidence="2">The sequence shown here is derived from an EMBL/GenBank/DDBJ whole genome shotgun (WGS) entry which is preliminary data.</text>
</comment>
<evidence type="ECO:0000256" key="1">
    <source>
        <dbReference type="ARBA" id="ARBA00038101"/>
    </source>
</evidence>
<protein>
    <submittedName>
        <fullName evidence="2">Uncharacterized protein</fullName>
    </submittedName>
</protein>
<sequence length="1008" mass="115579">MEKAEVYEDLLKYSQHARNRQVQRDITDAAIDKVLQHGMAIDCKETKIIIDQNLKIVLSKKDNTVITVNKNIRNTRFQLSERTKQREQSLLYKVENYKDSNAMCELADLYLTAELGERNIDKVFMLYESAANKGNSHAMSLLSQLYESDTHGRPNQKKAEKWRKMAADRNNTFALAITGQKLLQKYLEKYPIDSKLFRPSAPKKEILHYLNKAADKGSTRGIWQIGNIYEMGLLGEKDLSKAKELYVKAALLASPASLQSLQKMSSACVFSAIELEEILDEISSYLHITSIGNAFDLGKQQLYGELGRNSFRGLKMIEQVALNEHDKAINVLVNCYLYGISCNTNLKLVQYWYNQLKELYDVSAKSGNVFSLNKLGLLYLNGHIDTIDLEKAEFCFKDGIKHSSDPKWLYFLGSLYLSGRLGNKPISIGIDLVAQAIKIWQCRAALGDNSAYYDLGKAYYNINNKEIAIYWLSKAPNNIDAQILLAKIYLNNIGHEKHTSLGLKLLENIILEDDLSPSEAFEIVRLDINPHIIPWLQDKAANVIETISKDNCKVYNLQKYALQNLAKYEMNKLVGINYDLASKYYYHLFVNFKSVEAGNKLIHIYIKKNLPTEYYDTVKNRVLEISQLIKMDKIDLDNFEDCIYLLGKLYKIGEILPYNIQEASKWFHLLRYLCKNDGNTKRKLSLVESEIAELPSLDCNQNVQIVSDLLDFSKHSKINAPTIYKIMTAILGDIFYDTLLVDQNIDEAIFWYTESANTNNGFAAFKLAKIYQNDKKDIDASIKWLMLSTKLGHDDALKVLIQMDVGHDHVNLKSFLNNYQHCPEVQKSELRNIKPYKNLKLYPETTKEMLKLGKSLLRLGGEQNILNASYWFREAIEYNSIEAAVELYLMYKSGILGIHLVECSVRKYVDILVMIHSKLKKNKSEILTLLKYLSSTLEMSEMSSANALHKKIAMRIKKKKSRKNVIFESLRDIIFDLEMIIEELHCRDTISSALDSVLTQEISEELVT</sequence>